<feature type="compositionally biased region" description="Basic and acidic residues" evidence="8">
    <location>
        <begin position="286"/>
        <end position="300"/>
    </location>
</feature>
<gene>
    <name evidence="10" type="ORF">Daesc_007249</name>
</gene>
<protein>
    <recommendedName>
        <fullName evidence="12">Aquaporin</fullName>
    </recommendedName>
</protein>
<feature type="transmembrane region" description="Helical" evidence="9">
    <location>
        <begin position="133"/>
        <end position="152"/>
    </location>
</feature>
<keyword evidence="5 9" id="KW-1133">Transmembrane helix</keyword>
<evidence type="ECO:0000256" key="8">
    <source>
        <dbReference type="SAM" id="MobiDB-lite"/>
    </source>
</evidence>
<dbReference type="EMBL" id="JBANMG010000007">
    <property type="protein sequence ID" value="KAK6950724.1"/>
    <property type="molecule type" value="Genomic_DNA"/>
</dbReference>
<evidence type="ECO:0000256" key="6">
    <source>
        <dbReference type="ARBA" id="ARBA00023136"/>
    </source>
</evidence>
<dbReference type="SUPFAM" id="SSF81338">
    <property type="entry name" value="Aquaporin-like"/>
    <property type="match status" value="1"/>
</dbReference>
<evidence type="ECO:0000256" key="1">
    <source>
        <dbReference type="ARBA" id="ARBA00004141"/>
    </source>
</evidence>
<evidence type="ECO:0000256" key="5">
    <source>
        <dbReference type="ARBA" id="ARBA00022989"/>
    </source>
</evidence>
<dbReference type="PANTHER" id="PTHR43829:SF9">
    <property type="entry name" value="AQUAPORIN-9"/>
    <property type="match status" value="1"/>
</dbReference>
<feature type="compositionally biased region" description="Polar residues" evidence="8">
    <location>
        <begin position="245"/>
        <end position="283"/>
    </location>
</feature>
<organism evidence="10 11">
    <name type="scientific">Daldinia eschscholtzii</name>
    <dbReference type="NCBI Taxonomy" id="292717"/>
    <lineage>
        <taxon>Eukaryota</taxon>
        <taxon>Fungi</taxon>
        <taxon>Dikarya</taxon>
        <taxon>Ascomycota</taxon>
        <taxon>Pezizomycotina</taxon>
        <taxon>Sordariomycetes</taxon>
        <taxon>Xylariomycetidae</taxon>
        <taxon>Xylariales</taxon>
        <taxon>Hypoxylaceae</taxon>
        <taxon>Daldinia</taxon>
    </lineage>
</organism>
<comment type="caution">
    <text evidence="10">The sequence shown here is derived from an EMBL/GenBank/DDBJ whole genome shotgun (WGS) entry which is preliminary data.</text>
</comment>
<dbReference type="GO" id="GO:0015254">
    <property type="term" value="F:glycerol channel activity"/>
    <property type="evidence" value="ECO:0007669"/>
    <property type="project" value="TreeGrafter"/>
</dbReference>
<reference evidence="10 11" key="1">
    <citation type="journal article" date="2024" name="Front Chem Biol">
        <title>Unveiling the potential of Daldinia eschscholtzii MFLUCC 19-0629 through bioactivity and bioinformatics studies for enhanced sustainable agriculture production.</title>
        <authorList>
            <person name="Brooks S."/>
            <person name="Weaver J.A."/>
            <person name="Klomchit A."/>
            <person name="Alharthi S.A."/>
            <person name="Onlamun T."/>
            <person name="Nurani R."/>
            <person name="Vong T.K."/>
            <person name="Alberti F."/>
            <person name="Greco C."/>
        </authorList>
    </citation>
    <scope>NUCLEOTIDE SEQUENCE [LARGE SCALE GENOMIC DNA]</scope>
    <source>
        <strain evidence="10">MFLUCC 19-0629</strain>
    </source>
</reference>
<dbReference type="PANTHER" id="PTHR43829">
    <property type="entry name" value="AQUAPORIN OR AQUAGLYCEROPORIN RELATED"/>
    <property type="match status" value="1"/>
</dbReference>
<proteinExistence type="inferred from homology"/>
<dbReference type="Proteomes" id="UP001369815">
    <property type="component" value="Unassembled WGS sequence"/>
</dbReference>
<feature type="compositionally biased region" description="Basic and acidic residues" evidence="8">
    <location>
        <begin position="185"/>
        <end position="198"/>
    </location>
</feature>
<keyword evidence="4 7" id="KW-0812">Transmembrane</keyword>
<evidence type="ECO:0008006" key="12">
    <source>
        <dbReference type="Google" id="ProtNLM"/>
    </source>
</evidence>
<sequence length="310" mass="34245">MFCAAGVVYANYISAFDNYEGRGIRTIPPNEKSSANIFCTFPATFVPKASQFFSEFIANFVVMFCIFAMRDENGADLKGGGWFVLALFLLNLVMISSFGWETGSPINPARDLTGRIWLTILGYEGAWSAFDSYSWIPIVVPFIATISGAIAYDMFIYTGDSPINTTCLGLSPLCSKICGRRKKRQVDEESRVGGKDSENIDWCRSTEDRGPEERKEEPINQPTTNKDTGYDRPQDGRQESKAGLNKSSDGLQNKTSRNSGSCNTQNKSTPESDNCDGTEQSSPRDCPTKDGTGDAEREKQQPSQQPEPEN</sequence>
<keyword evidence="3 7" id="KW-0813">Transport</keyword>
<feature type="compositionally biased region" description="Basic and acidic residues" evidence="8">
    <location>
        <begin position="228"/>
        <end position="240"/>
    </location>
</feature>
<dbReference type="AlphaFoldDB" id="A0AAX6ME27"/>
<dbReference type="Gene3D" id="1.20.1080.10">
    <property type="entry name" value="Glycerol uptake facilitator protein"/>
    <property type="match status" value="1"/>
</dbReference>
<feature type="region of interest" description="Disordered" evidence="8">
    <location>
        <begin position="185"/>
        <end position="310"/>
    </location>
</feature>
<feature type="compositionally biased region" description="Low complexity" evidence="8">
    <location>
        <begin position="301"/>
        <end position="310"/>
    </location>
</feature>
<dbReference type="PRINTS" id="PR00783">
    <property type="entry name" value="MINTRINSICP"/>
</dbReference>
<keyword evidence="11" id="KW-1185">Reference proteome</keyword>
<comment type="similarity">
    <text evidence="2 7">Belongs to the MIP/aquaporin (TC 1.A.8) family.</text>
</comment>
<evidence type="ECO:0000256" key="7">
    <source>
        <dbReference type="RuleBase" id="RU000477"/>
    </source>
</evidence>
<feature type="transmembrane region" description="Helical" evidence="9">
    <location>
        <begin position="81"/>
        <end position="100"/>
    </location>
</feature>
<evidence type="ECO:0000256" key="9">
    <source>
        <dbReference type="SAM" id="Phobius"/>
    </source>
</evidence>
<dbReference type="InterPro" id="IPR023271">
    <property type="entry name" value="Aquaporin-like"/>
</dbReference>
<dbReference type="GO" id="GO:0005886">
    <property type="term" value="C:plasma membrane"/>
    <property type="evidence" value="ECO:0007669"/>
    <property type="project" value="TreeGrafter"/>
</dbReference>
<keyword evidence="6 9" id="KW-0472">Membrane</keyword>
<evidence type="ECO:0000256" key="3">
    <source>
        <dbReference type="ARBA" id="ARBA00022448"/>
    </source>
</evidence>
<evidence type="ECO:0000256" key="4">
    <source>
        <dbReference type="ARBA" id="ARBA00022692"/>
    </source>
</evidence>
<evidence type="ECO:0000313" key="11">
    <source>
        <dbReference type="Proteomes" id="UP001369815"/>
    </source>
</evidence>
<name>A0AAX6ME27_9PEZI</name>
<evidence type="ECO:0000256" key="2">
    <source>
        <dbReference type="ARBA" id="ARBA00006175"/>
    </source>
</evidence>
<dbReference type="GO" id="GO:0015250">
    <property type="term" value="F:water channel activity"/>
    <property type="evidence" value="ECO:0007669"/>
    <property type="project" value="TreeGrafter"/>
</dbReference>
<feature type="compositionally biased region" description="Basic and acidic residues" evidence="8">
    <location>
        <begin position="204"/>
        <end position="218"/>
    </location>
</feature>
<comment type="subcellular location">
    <subcellularLocation>
        <location evidence="1">Membrane</location>
        <topology evidence="1">Multi-pass membrane protein</topology>
    </subcellularLocation>
</comment>
<feature type="transmembrane region" description="Helical" evidence="9">
    <location>
        <begin position="52"/>
        <end position="69"/>
    </location>
</feature>
<dbReference type="Pfam" id="PF00230">
    <property type="entry name" value="MIP"/>
    <property type="match status" value="1"/>
</dbReference>
<dbReference type="InterPro" id="IPR050363">
    <property type="entry name" value="MIP/Aquaporin"/>
</dbReference>
<evidence type="ECO:0000313" key="10">
    <source>
        <dbReference type="EMBL" id="KAK6950724.1"/>
    </source>
</evidence>
<accession>A0AAX6ME27</accession>
<dbReference type="InterPro" id="IPR000425">
    <property type="entry name" value="MIP"/>
</dbReference>